<name>A0ABN1JKY3_9FLAO</name>
<dbReference type="Pfam" id="PF12869">
    <property type="entry name" value="tRNA_anti-like"/>
    <property type="match status" value="1"/>
</dbReference>
<dbReference type="Proteomes" id="UP001500736">
    <property type="component" value="Unassembled WGS sequence"/>
</dbReference>
<evidence type="ECO:0008006" key="3">
    <source>
        <dbReference type="Google" id="ProtNLM"/>
    </source>
</evidence>
<dbReference type="EMBL" id="BAAAGF010000002">
    <property type="protein sequence ID" value="GAA0742025.1"/>
    <property type="molecule type" value="Genomic_DNA"/>
</dbReference>
<dbReference type="InterPro" id="IPR024422">
    <property type="entry name" value="Protein_unknown_function_OB"/>
</dbReference>
<evidence type="ECO:0000313" key="1">
    <source>
        <dbReference type="EMBL" id="GAA0742025.1"/>
    </source>
</evidence>
<sequence length="124" mass="14207">MKKWIAIVILIIIALIAYNYIYQDHRDIGNEEAEFVFKASNFSAEFSINPKASESKYLNKTIEVDGTVTDSDKNSITLNNSIFCQFNTPLDNIERDKNIKIKGRVIGYDDLLNEIKLDQCIIIN</sequence>
<evidence type="ECO:0000313" key="2">
    <source>
        <dbReference type="Proteomes" id="UP001500736"/>
    </source>
</evidence>
<gene>
    <name evidence="1" type="ORF">GCM10009431_13610</name>
</gene>
<accession>A0ABN1JKY3</accession>
<reference evidence="1 2" key="1">
    <citation type="journal article" date="2019" name="Int. J. Syst. Evol. Microbiol.">
        <title>The Global Catalogue of Microorganisms (GCM) 10K type strain sequencing project: providing services to taxonomists for standard genome sequencing and annotation.</title>
        <authorList>
            <consortium name="The Broad Institute Genomics Platform"/>
            <consortium name="The Broad Institute Genome Sequencing Center for Infectious Disease"/>
            <person name="Wu L."/>
            <person name="Ma J."/>
        </authorList>
    </citation>
    <scope>NUCLEOTIDE SEQUENCE [LARGE SCALE GENOMIC DNA]</scope>
    <source>
        <strain evidence="1 2">JCM 15976</strain>
    </source>
</reference>
<comment type="caution">
    <text evidence="1">The sequence shown here is derived from an EMBL/GenBank/DDBJ whole genome shotgun (WGS) entry which is preliminary data.</text>
</comment>
<protein>
    <recommendedName>
        <fullName evidence="3">tRNA_anti-like</fullName>
    </recommendedName>
</protein>
<organism evidence="1 2">
    <name type="scientific">Gaetbulibacter jejuensis</name>
    <dbReference type="NCBI Taxonomy" id="584607"/>
    <lineage>
        <taxon>Bacteria</taxon>
        <taxon>Pseudomonadati</taxon>
        <taxon>Bacteroidota</taxon>
        <taxon>Flavobacteriia</taxon>
        <taxon>Flavobacteriales</taxon>
        <taxon>Flavobacteriaceae</taxon>
        <taxon>Gaetbulibacter</taxon>
    </lineage>
</organism>
<proteinExistence type="predicted"/>
<dbReference type="RefSeq" id="WP_262732564.1">
    <property type="nucleotide sequence ID" value="NZ_BAAAGF010000002.1"/>
</dbReference>
<keyword evidence="2" id="KW-1185">Reference proteome</keyword>